<gene>
    <name evidence="2" type="ORF">SDC9_73184</name>
</gene>
<evidence type="ECO:0000313" key="2">
    <source>
        <dbReference type="EMBL" id="MPM26680.1"/>
    </source>
</evidence>
<organism evidence="2">
    <name type="scientific">bioreactor metagenome</name>
    <dbReference type="NCBI Taxonomy" id="1076179"/>
    <lineage>
        <taxon>unclassified sequences</taxon>
        <taxon>metagenomes</taxon>
        <taxon>ecological metagenomes</taxon>
    </lineage>
</organism>
<evidence type="ECO:0000256" key="1">
    <source>
        <dbReference type="ARBA" id="ARBA00009981"/>
    </source>
</evidence>
<protein>
    <recommendedName>
        <fullName evidence="3">Antitoxin</fullName>
    </recommendedName>
</protein>
<dbReference type="Gene3D" id="3.40.1620.10">
    <property type="entry name" value="YefM-like domain"/>
    <property type="match status" value="1"/>
</dbReference>
<dbReference type="AlphaFoldDB" id="A0A644YE13"/>
<comment type="similarity">
    <text evidence="1">Belongs to the phD/YefM antitoxin family.</text>
</comment>
<comment type="caution">
    <text evidence="2">The sequence shown here is derived from an EMBL/GenBank/DDBJ whole genome shotgun (WGS) entry which is preliminary data.</text>
</comment>
<accession>A0A644YE13</accession>
<sequence>MVLSVGRDSVQDSVLLIARDGNYMVVCTNSVPVVKMLDAIQYVRYYVHMEMYMYTINATTFRKDLFNLIDKTIKFNEVLNISTKEGNAILLSEEEYNGLLATAEILSNRELYTKIREGLDEDLEACVAENEVTW</sequence>
<dbReference type="SUPFAM" id="SSF143120">
    <property type="entry name" value="YefM-like"/>
    <property type="match status" value="1"/>
</dbReference>
<reference evidence="2" key="1">
    <citation type="submission" date="2019-08" db="EMBL/GenBank/DDBJ databases">
        <authorList>
            <person name="Kucharzyk K."/>
            <person name="Murdoch R.W."/>
            <person name="Higgins S."/>
            <person name="Loffler F."/>
        </authorList>
    </citation>
    <scope>NUCLEOTIDE SEQUENCE</scope>
</reference>
<evidence type="ECO:0008006" key="3">
    <source>
        <dbReference type="Google" id="ProtNLM"/>
    </source>
</evidence>
<dbReference type="InterPro" id="IPR036165">
    <property type="entry name" value="YefM-like_sf"/>
</dbReference>
<proteinExistence type="inferred from homology"/>
<dbReference type="EMBL" id="VSSQ01004797">
    <property type="protein sequence ID" value="MPM26680.1"/>
    <property type="molecule type" value="Genomic_DNA"/>
</dbReference>
<name>A0A644YE13_9ZZZZ</name>